<keyword evidence="1" id="KW-0614">Plasmid</keyword>
<dbReference type="KEGG" id="fax:FUAX_42180"/>
<accession>A0AAU9DF69</accession>
<dbReference type="Proteomes" id="UP001348817">
    <property type="component" value="Plasmid pFA1"/>
</dbReference>
<keyword evidence="2" id="KW-1185">Reference proteome</keyword>
<protein>
    <submittedName>
        <fullName evidence="1">Uncharacterized protein</fullName>
    </submittedName>
</protein>
<evidence type="ECO:0000313" key="1">
    <source>
        <dbReference type="EMBL" id="BDD11786.1"/>
    </source>
</evidence>
<evidence type="ECO:0000313" key="2">
    <source>
        <dbReference type="Proteomes" id="UP001348817"/>
    </source>
</evidence>
<sequence>MSDKIKKTFAQNSLWYAYDVEGNTPSHTFKVISQSDSQFKIERQIDNTGSSKSKPEGGVMDMIKSIASELLKELMNGGEKKTNVKAEKSPFEGKISCEFVTDNTDDEIYLPQFIHGRKREGLWAVAYPIDKDLYKEVWFKMTSTGYKIDRPSYVKKVFIIGKDRKSAEEKAKALDFEKTVNECFIPDPKTGRTTPPIVEFNSYINRNLKINAEKGDLDFLQTAVFFLPSKTTEGRNIQYNWDALSIDLIQNGETIESFNIAKGHRGRRWLERVKNTFEGHKSFSRLKPGKYQLAYKIYGQHTFFVVDFEVYTVKNPDETHELSEIYNLKAPENEYLRVEIEHNKDERNAKAVFTLSYNRLLDLIEKGKEEVLLQARLYKNGKLYGLTDEMHDPTLDARAQPDVAMKLSGAQVVLLRHYTGSGKTVFREIADKPLNEWHYIRRLQDAKYRVEYLVDGNPFAEAEFEVKNKEVIPQGLQCDDEKMSGKYIMGEERTSYIPVNYL</sequence>
<proteinExistence type="predicted"/>
<dbReference type="EMBL" id="AP025315">
    <property type="protein sequence ID" value="BDD11786.1"/>
    <property type="molecule type" value="Genomic_DNA"/>
</dbReference>
<name>A0AAU9DF69_9BACT</name>
<dbReference type="AlphaFoldDB" id="A0AAU9DF69"/>
<gene>
    <name evidence="1" type="ORF">FUAX_42180</name>
</gene>
<reference evidence="1 2" key="1">
    <citation type="submission" date="2021-12" db="EMBL/GenBank/DDBJ databases">
        <title>Genome sequencing of bacteria with rrn-lacking chromosome and rrn-plasmid.</title>
        <authorList>
            <person name="Anda M."/>
            <person name="Iwasaki W."/>
        </authorList>
    </citation>
    <scope>NUCLEOTIDE SEQUENCE [LARGE SCALE GENOMIC DNA]</scope>
    <source>
        <strain evidence="1 2">DSM 100852</strain>
        <plasmid evidence="1 2">pFA1</plasmid>
    </source>
</reference>
<dbReference type="RefSeq" id="WP_338394889.1">
    <property type="nucleotide sequence ID" value="NZ_AP025315.1"/>
</dbReference>
<organism evidence="1 2">
    <name type="scientific">Fulvitalea axinellae</name>
    <dbReference type="NCBI Taxonomy" id="1182444"/>
    <lineage>
        <taxon>Bacteria</taxon>
        <taxon>Pseudomonadati</taxon>
        <taxon>Bacteroidota</taxon>
        <taxon>Cytophagia</taxon>
        <taxon>Cytophagales</taxon>
        <taxon>Persicobacteraceae</taxon>
        <taxon>Fulvitalea</taxon>
    </lineage>
</organism>
<geneLocation type="plasmid" evidence="1 2">
    <name>pFA1</name>
</geneLocation>